<name>F8EWH1_ZYMMT</name>
<organism evidence="1 2">
    <name type="scientific">Zymomonas mobilis subsp. pomaceae (strain ATCC 29192 / DSM 22645 / JCM 10191 / CCUG 17912 / NBRC 13757 / NCIMB 11200 / NRRL B-4491 / Barker I)</name>
    <dbReference type="NCBI Taxonomy" id="579138"/>
    <lineage>
        <taxon>Bacteria</taxon>
        <taxon>Pseudomonadati</taxon>
        <taxon>Pseudomonadota</taxon>
        <taxon>Alphaproteobacteria</taxon>
        <taxon>Sphingomonadales</taxon>
        <taxon>Zymomonadaceae</taxon>
        <taxon>Zymomonas</taxon>
    </lineage>
</organism>
<evidence type="ECO:0000313" key="1">
    <source>
        <dbReference type="EMBL" id="AEI38614.1"/>
    </source>
</evidence>
<proteinExistence type="predicted"/>
<dbReference type="EMBL" id="CP002866">
    <property type="protein sequence ID" value="AEI38614.1"/>
    <property type="molecule type" value="Genomic_DNA"/>
</dbReference>
<keyword evidence="1" id="KW-0614">Plasmid</keyword>
<sequence>MDIMTQTSISKIDEIRTWIRNERKRINWTAAKLADEAKQVAARHGVKLNLQQQSISLFENGKIKSIPLWLNYVKAALLEQTKLSDFVVSKPSVTKEEKKLNFSDEIISEDDDKNRIVYKDILPSEDKLKDLFLSLLVPLDVNFSDSWSLKQNIASSLAKKFPVALSHPLLYNE</sequence>
<dbReference type="HOGENOM" id="CLU_1712608_0_0_5"/>
<dbReference type="AlphaFoldDB" id="F8EWH1"/>
<dbReference type="Proteomes" id="UP000000491">
    <property type="component" value="Plasmid pZYMOP01"/>
</dbReference>
<accession>F8EWH1</accession>
<dbReference type="KEGG" id="zmp:Zymop_1729"/>
<gene>
    <name evidence="1" type="ordered locus">Zymop_1729</name>
</gene>
<dbReference type="eggNOG" id="ENOG5030MBG">
    <property type="taxonomic scope" value="Bacteria"/>
</dbReference>
<protein>
    <submittedName>
        <fullName evidence="1">Uncharacterized protein</fullName>
    </submittedName>
</protein>
<geneLocation type="plasmid" evidence="1 2">
    <name>pZYMOP01</name>
</geneLocation>
<dbReference type="PATRIC" id="fig|579138.3.peg.1846"/>
<reference evidence="1 2" key="1">
    <citation type="journal article" date="2011" name="J. Bacteriol.">
        <title>Genome sequence of the ethanol-producing Zymomonas mobilis subsp. pomaceae lectotype strain ATCC 29192.</title>
        <authorList>
            <person name="Kouvelis V.N."/>
            <person name="Davenport K.W."/>
            <person name="Brettin T.S."/>
            <person name="Bruce D."/>
            <person name="Detter C."/>
            <person name="Han C.S."/>
            <person name="Nolan M."/>
            <person name="Tapia R."/>
            <person name="Damoulaki A."/>
            <person name="Kyrpides N.C."/>
            <person name="Typas M.A."/>
            <person name="Pappas K.M."/>
        </authorList>
    </citation>
    <scope>NUCLEOTIDE SEQUENCE [LARGE SCALE GENOMIC DNA]</scope>
    <source>
        <strain evidence="2">ATCC 29192 / DSM 22645 / JCM 10191 / CCUG 17912 / NBRC 13757 / NCIMB 11200 / NRRL B-4491 / Barker I</strain>
        <plasmid evidence="1">pZYMOP01</plasmid>
    </source>
</reference>
<evidence type="ECO:0000313" key="2">
    <source>
        <dbReference type="Proteomes" id="UP000000491"/>
    </source>
</evidence>